<keyword evidence="7" id="KW-1185">Reference proteome</keyword>
<dbReference type="PANTHER" id="PTHR30168:SF0">
    <property type="entry name" value="INNER MEMBRANE PROTEIN"/>
    <property type="match status" value="1"/>
</dbReference>
<dbReference type="GO" id="GO:0016020">
    <property type="term" value="C:membrane"/>
    <property type="evidence" value="ECO:0007669"/>
    <property type="project" value="UniProtKB-SubCell"/>
</dbReference>
<feature type="transmembrane region" description="Helical" evidence="5">
    <location>
        <begin position="21"/>
        <end position="42"/>
    </location>
</feature>
<evidence type="ECO:0000256" key="2">
    <source>
        <dbReference type="ARBA" id="ARBA00022692"/>
    </source>
</evidence>
<comment type="subcellular location">
    <subcellularLocation>
        <location evidence="1">Membrane</location>
        <topology evidence="1">Single-pass membrane protein</topology>
    </subcellularLocation>
</comment>
<proteinExistence type="predicted"/>
<keyword evidence="3 5" id="KW-1133">Transmembrane helix</keyword>
<gene>
    <name evidence="6" type="ORF">A6J80_12530</name>
</gene>
<evidence type="ECO:0000256" key="5">
    <source>
        <dbReference type="SAM" id="Phobius"/>
    </source>
</evidence>
<dbReference type="STRING" id="147645.A6J80_12530"/>
<dbReference type="eggNOG" id="COG2321">
    <property type="taxonomic scope" value="Bacteria"/>
</dbReference>
<dbReference type="AlphaFoldDB" id="A0A1V0GXE8"/>
<dbReference type="Pfam" id="PF04228">
    <property type="entry name" value="Zn_peptidase"/>
    <property type="match status" value="1"/>
</dbReference>
<evidence type="ECO:0000256" key="1">
    <source>
        <dbReference type="ARBA" id="ARBA00004167"/>
    </source>
</evidence>
<evidence type="ECO:0000256" key="4">
    <source>
        <dbReference type="ARBA" id="ARBA00023136"/>
    </source>
</evidence>
<dbReference type="SUPFAM" id="SSF55486">
    <property type="entry name" value="Metalloproteases ('zincins'), catalytic domain"/>
    <property type="match status" value="1"/>
</dbReference>
<evidence type="ECO:0000313" key="6">
    <source>
        <dbReference type="EMBL" id="ARC38543.1"/>
    </source>
</evidence>
<protein>
    <recommendedName>
        <fullName evidence="8">Metalloprotease</fullName>
    </recommendedName>
</protein>
<dbReference type="EMBL" id="CP020442">
    <property type="protein sequence ID" value="ARC38543.1"/>
    <property type="molecule type" value="Genomic_DNA"/>
</dbReference>
<dbReference type="Proteomes" id="UP000191257">
    <property type="component" value="Chromosome"/>
</dbReference>
<reference evidence="6" key="1">
    <citation type="submission" date="2017-12" db="EMBL/GenBank/DDBJ databases">
        <title>FDA dAtabase for Regulatory Grade micrObial Sequences (FDA-ARGOS): Supporting development and validation of Infectious Disease Dx tests.</title>
        <authorList>
            <person name="Campos J."/>
            <person name="Goldberg B."/>
            <person name="Tallon L."/>
            <person name="Sadzewicz L."/>
            <person name="Sengamalay N."/>
            <person name="Ott S."/>
            <person name="Godinez A."/>
            <person name="Nagaraj S."/>
            <person name="Vyas G."/>
            <person name="Aluvathingal J."/>
            <person name="Nadendla S."/>
            <person name="Geyer C."/>
            <person name="Nandy P."/>
            <person name="Hobson J."/>
            <person name="Sichtig H."/>
        </authorList>
    </citation>
    <scope>NUCLEOTIDE SEQUENCE</scope>
    <source>
        <strain evidence="6">FDAARGOS_252</strain>
    </source>
</reference>
<sequence length="283" mass="30365">MEWRGRRGSRNVEDRRGMGRAGAAGGVGIVGMLAILAVGYFFGIDISPIVGGLDGGGQPGEARELTPEEQEVGQFVSVVLADTEEVWASILPAQAGVDYVAPQLVMFSGIDSSACGTAQSAMGPFYCPNDRTVYLDTDFFRTMQTRMDAGGDFAFAYVIAHEVGHHVQNQLGILGQTMQARQQSSQADANRISVMTELQADCFAGIWARQANEMFGTLQPGDIEEAMNAAAAVGDDRLMEKAGRAPMRDSFTHGSSAERQEWFDRGFNSGELAQCNTFKAAGL</sequence>
<dbReference type="InterPro" id="IPR007343">
    <property type="entry name" value="Uncharacterised_pept_Zn_put"/>
</dbReference>
<evidence type="ECO:0008006" key="8">
    <source>
        <dbReference type="Google" id="ProtNLM"/>
    </source>
</evidence>
<name>A0A1V0GXE8_9RHOB</name>
<evidence type="ECO:0000313" key="7">
    <source>
        <dbReference type="Proteomes" id="UP000191257"/>
    </source>
</evidence>
<dbReference type="RefSeq" id="WP_080622862.1">
    <property type="nucleotide sequence ID" value="NZ_CAUQGX010000002.1"/>
</dbReference>
<keyword evidence="4 5" id="KW-0472">Membrane</keyword>
<organism evidence="6 7">
    <name type="scientific">Paracoccus yeei</name>
    <dbReference type="NCBI Taxonomy" id="147645"/>
    <lineage>
        <taxon>Bacteria</taxon>
        <taxon>Pseudomonadati</taxon>
        <taxon>Pseudomonadota</taxon>
        <taxon>Alphaproteobacteria</taxon>
        <taxon>Rhodobacterales</taxon>
        <taxon>Paracoccaceae</taxon>
        <taxon>Paracoccus</taxon>
    </lineage>
</organism>
<accession>A0A1V0GXE8</accession>
<dbReference type="KEGG" id="pye:A6J80_12530"/>
<keyword evidence="2 5" id="KW-0812">Transmembrane</keyword>
<dbReference type="PANTHER" id="PTHR30168">
    <property type="entry name" value="PUTATIVE MEMBRANE PROTEIN YPFJ"/>
    <property type="match status" value="1"/>
</dbReference>
<evidence type="ECO:0000256" key="3">
    <source>
        <dbReference type="ARBA" id="ARBA00022989"/>
    </source>
</evidence>